<evidence type="ECO:0000313" key="2">
    <source>
        <dbReference type="EMBL" id="RVE60694.1"/>
    </source>
</evidence>
<protein>
    <submittedName>
        <fullName evidence="2">Uncharacterized protein</fullName>
    </submittedName>
</protein>
<gene>
    <name evidence="2" type="ORF">OJAV_G00183470</name>
</gene>
<reference evidence="2 3" key="2">
    <citation type="submission" date="2019-01" db="EMBL/GenBank/DDBJ databases">
        <title>A chromosome length genome reference of the Java medaka (oryzias javanicus).</title>
        <authorList>
            <person name="Herpin A."/>
            <person name="Takehana Y."/>
            <person name="Naruse K."/>
            <person name="Ansai S."/>
            <person name="Kawaguchi M."/>
        </authorList>
    </citation>
    <scope>NUCLEOTIDE SEQUENCE [LARGE SCALE GENOMIC DNA]</scope>
    <source>
        <strain evidence="2">RS831</strain>
        <tissue evidence="2">Whole body</tissue>
    </source>
</reference>
<dbReference type="EMBL" id="CM012454">
    <property type="protein sequence ID" value="RVE60694.1"/>
    <property type="molecule type" value="Genomic_DNA"/>
</dbReference>
<dbReference type="AlphaFoldDB" id="A0A3S2NW37"/>
<evidence type="ECO:0000313" key="3">
    <source>
        <dbReference type="Proteomes" id="UP000283210"/>
    </source>
</evidence>
<proteinExistence type="predicted"/>
<dbReference type="Proteomes" id="UP000283210">
    <property type="component" value="Chromosome 18"/>
</dbReference>
<keyword evidence="3" id="KW-1185">Reference proteome</keyword>
<sequence length="150" mass="17250">MEHGRETHVGEAPEWTLGTSPAEPFIDGGGAGRWEELKPLQEEDRMESFAALCRGLLLLQSDHEAVREPGLLDSNTQTWYQVGHRHHQLESPVFTAFVESFETVERNSAKLRRELLRRRSGVVMSTNPRRLKHPHCKRKHYPSSTYITHV</sequence>
<feature type="region of interest" description="Disordered" evidence="1">
    <location>
        <begin position="1"/>
        <end position="30"/>
    </location>
</feature>
<feature type="compositionally biased region" description="Basic residues" evidence="1">
    <location>
        <begin position="129"/>
        <end position="141"/>
    </location>
</feature>
<name>A0A3S2NW37_ORYJA</name>
<organism evidence="2 3">
    <name type="scientific">Oryzias javanicus</name>
    <name type="common">Javanese ricefish</name>
    <name type="synonym">Aplocheilus javanicus</name>
    <dbReference type="NCBI Taxonomy" id="123683"/>
    <lineage>
        <taxon>Eukaryota</taxon>
        <taxon>Metazoa</taxon>
        <taxon>Chordata</taxon>
        <taxon>Craniata</taxon>
        <taxon>Vertebrata</taxon>
        <taxon>Euteleostomi</taxon>
        <taxon>Actinopterygii</taxon>
        <taxon>Neopterygii</taxon>
        <taxon>Teleostei</taxon>
        <taxon>Neoteleostei</taxon>
        <taxon>Acanthomorphata</taxon>
        <taxon>Ovalentaria</taxon>
        <taxon>Atherinomorphae</taxon>
        <taxon>Beloniformes</taxon>
        <taxon>Adrianichthyidae</taxon>
        <taxon>Oryziinae</taxon>
        <taxon>Oryzias</taxon>
    </lineage>
</organism>
<accession>A0A3S2NW37</accession>
<evidence type="ECO:0000256" key="1">
    <source>
        <dbReference type="SAM" id="MobiDB-lite"/>
    </source>
</evidence>
<reference evidence="2 3" key="1">
    <citation type="submission" date="2018-11" db="EMBL/GenBank/DDBJ databases">
        <authorList>
            <person name="Lopez-Roques C."/>
            <person name="Donnadieu C."/>
            <person name="Bouchez O."/>
            <person name="Klopp C."/>
            <person name="Cabau C."/>
            <person name="Zahm M."/>
        </authorList>
    </citation>
    <scope>NUCLEOTIDE SEQUENCE [LARGE SCALE GENOMIC DNA]</scope>
    <source>
        <strain evidence="2">RS831</strain>
        <tissue evidence="2">Whole body</tissue>
    </source>
</reference>
<feature type="compositionally biased region" description="Basic and acidic residues" evidence="1">
    <location>
        <begin position="1"/>
        <end position="11"/>
    </location>
</feature>
<feature type="region of interest" description="Disordered" evidence="1">
    <location>
        <begin position="128"/>
        <end position="150"/>
    </location>
</feature>